<dbReference type="SUPFAM" id="SSF54928">
    <property type="entry name" value="RNA-binding domain, RBD"/>
    <property type="match status" value="2"/>
</dbReference>
<comment type="caution">
    <text evidence="5">The sequence shown here is derived from an EMBL/GenBank/DDBJ whole genome shotgun (WGS) entry which is preliminary data.</text>
</comment>
<feature type="region of interest" description="Disordered" evidence="3">
    <location>
        <begin position="42"/>
        <end position="70"/>
    </location>
</feature>
<evidence type="ECO:0000259" key="4">
    <source>
        <dbReference type="PROSITE" id="PS50102"/>
    </source>
</evidence>
<dbReference type="OrthoDB" id="431169at2759"/>
<feature type="domain" description="RRM" evidence="4">
    <location>
        <begin position="388"/>
        <end position="466"/>
    </location>
</feature>
<dbReference type="PANTHER" id="PTHR10501">
    <property type="entry name" value="U1 SMALL NUCLEAR RIBONUCLEOPROTEIN A/U2 SMALL NUCLEAR RIBONUCLEOPROTEIN B"/>
    <property type="match status" value="1"/>
</dbReference>
<feature type="region of interest" description="Disordered" evidence="3">
    <location>
        <begin position="498"/>
        <end position="530"/>
    </location>
</feature>
<evidence type="ECO:0000256" key="1">
    <source>
        <dbReference type="ARBA" id="ARBA00022884"/>
    </source>
</evidence>
<evidence type="ECO:0000313" key="6">
    <source>
        <dbReference type="Proteomes" id="UP000187429"/>
    </source>
</evidence>
<dbReference type="Proteomes" id="UP000187429">
    <property type="component" value="Unassembled WGS sequence"/>
</dbReference>
<dbReference type="InterPro" id="IPR035979">
    <property type="entry name" value="RBD_domain_sf"/>
</dbReference>
<dbReference type="GO" id="GO:0003723">
    <property type="term" value="F:RNA binding"/>
    <property type="evidence" value="ECO:0007669"/>
    <property type="project" value="UniProtKB-UniRule"/>
</dbReference>
<dbReference type="InterPro" id="IPR000504">
    <property type="entry name" value="RRM_dom"/>
</dbReference>
<keyword evidence="1 2" id="KW-0694">RNA-binding</keyword>
<name>A0A1R1X336_9FUNG</name>
<feature type="compositionally biased region" description="Basic and acidic residues" evidence="3">
    <location>
        <begin position="505"/>
        <end position="525"/>
    </location>
</feature>
<feature type="compositionally biased region" description="Polar residues" evidence="3">
    <location>
        <begin position="242"/>
        <end position="251"/>
    </location>
</feature>
<dbReference type="SMART" id="SM00360">
    <property type="entry name" value="RRM"/>
    <property type="match status" value="2"/>
</dbReference>
<evidence type="ECO:0000256" key="3">
    <source>
        <dbReference type="SAM" id="MobiDB-lite"/>
    </source>
</evidence>
<evidence type="ECO:0000256" key="2">
    <source>
        <dbReference type="PROSITE-ProRule" id="PRU00176"/>
    </source>
</evidence>
<organism evidence="5 6">
    <name type="scientific">Smittium culicis</name>
    <dbReference type="NCBI Taxonomy" id="133412"/>
    <lineage>
        <taxon>Eukaryota</taxon>
        <taxon>Fungi</taxon>
        <taxon>Fungi incertae sedis</taxon>
        <taxon>Zoopagomycota</taxon>
        <taxon>Kickxellomycotina</taxon>
        <taxon>Harpellomycetes</taxon>
        <taxon>Harpellales</taxon>
        <taxon>Legeriomycetaceae</taxon>
        <taxon>Smittium</taxon>
    </lineage>
</organism>
<dbReference type="AlphaFoldDB" id="A0A1R1X336"/>
<dbReference type="EMBL" id="LSSM01007183">
    <property type="protein sequence ID" value="OMJ09053.1"/>
    <property type="molecule type" value="Genomic_DNA"/>
</dbReference>
<feature type="region of interest" description="Disordered" evidence="3">
    <location>
        <begin position="598"/>
        <end position="631"/>
    </location>
</feature>
<dbReference type="InterPro" id="IPR012677">
    <property type="entry name" value="Nucleotide-bd_a/b_plait_sf"/>
</dbReference>
<feature type="compositionally biased region" description="Polar residues" evidence="3">
    <location>
        <begin position="613"/>
        <end position="631"/>
    </location>
</feature>
<dbReference type="Gene3D" id="3.30.70.330">
    <property type="match status" value="2"/>
</dbReference>
<keyword evidence="6" id="KW-1185">Reference proteome</keyword>
<proteinExistence type="predicted"/>
<gene>
    <name evidence="5" type="ORF">AYI69_g10837</name>
</gene>
<dbReference type="PROSITE" id="PS50102">
    <property type="entry name" value="RRM"/>
    <property type="match status" value="1"/>
</dbReference>
<dbReference type="Pfam" id="PF00076">
    <property type="entry name" value="RRM_1"/>
    <property type="match status" value="1"/>
</dbReference>
<accession>A0A1R1X336</accession>
<feature type="region of interest" description="Disordered" evidence="3">
    <location>
        <begin position="241"/>
        <end position="273"/>
    </location>
</feature>
<evidence type="ECO:0000313" key="5">
    <source>
        <dbReference type="EMBL" id="OMJ09053.1"/>
    </source>
</evidence>
<protein>
    <submittedName>
        <fullName evidence="5">Cell wall integrity protein scw1</fullName>
    </submittedName>
</protein>
<reference evidence="6" key="1">
    <citation type="submission" date="2017-01" db="EMBL/GenBank/DDBJ databases">
        <authorList>
            <person name="Wang Y."/>
            <person name="White M."/>
            <person name="Kvist S."/>
            <person name="Moncalvo J.-M."/>
        </authorList>
    </citation>
    <scope>NUCLEOTIDE SEQUENCE [LARGE SCALE GENOMIC DNA]</scope>
    <source>
        <strain evidence="6">ID-206-W2</strain>
    </source>
</reference>
<feature type="compositionally biased region" description="Low complexity" evidence="3">
    <location>
        <begin position="54"/>
        <end position="70"/>
    </location>
</feature>
<sequence length="631" mass="67510">MQEEITTIFVVGFPDNITEREFTNIFTFAPGFEAATLKIPSAGDENESNEKESSASPPTTASAGAGAATGTAASTNKKQIIGFAKFRSQIEALEARDILSGKKIDNDLNCVIKAEMAKKNLHTSNSRKNSLSLLNIGSFGMEFSNSFPFVNQGLNNYRAQNGFGLGGHPGIGYGLGAGNGGLMSTIPYGGLGRNGSRGFDLGVDGQLPPSVADVSAGGNLGRQSIGGDRFNLGRNGAASGNEGYSSLMQNGESDDTDGITDGKMDDPSGFDGRSEAYLGNKSYGHDLLKTQSERRFSYDLVNLNRYGLGGNEFSTNGDFSADINSRRRRFNSLNNNTGLYNSVGMHPSASNPVNQANSSSKFGNAAPGLEKIAKTRSSNHNDQNPPCNTLYVGNLPIGTMEEELRNMFETVEGYKRLCFRTKANSGPMCFVEFMSVDHASSALREMDGRMVSTSVTSGIRLSYSKNPLGVKPQQSVISTSRTVSSQISPVAMDSKNSTFGSRSFKGAETKEKPFAKTDEDEHQDVSKSVTPIDETFDKLSLENKSTPKFMEISDRHGTLVSHRKSLSGAESIETKKNMSAFDVSNKFNLLAGIQGDKTMKLDSDVSSSGSRSPNESKSESMNVSGHAVSSV</sequence>